<proteinExistence type="predicted"/>
<dbReference type="AlphaFoldDB" id="A0A9Q9BAV1"/>
<keyword evidence="2" id="KW-1185">Reference proteome</keyword>
<accession>A0A9Q9BAV1</accession>
<protein>
    <submittedName>
        <fullName evidence="1">Uncharacterized protein</fullName>
    </submittedName>
</protein>
<reference evidence="1" key="1">
    <citation type="submission" date="2022-06" db="EMBL/GenBank/DDBJ databases">
        <title>Complete genome sequences of two strains of the flax pathogen Septoria linicola.</title>
        <authorList>
            <person name="Lapalu N."/>
            <person name="Simon A."/>
            <person name="Demenou B."/>
            <person name="Paumier D."/>
            <person name="Guillot M.-P."/>
            <person name="Gout L."/>
            <person name="Valade R."/>
        </authorList>
    </citation>
    <scope>NUCLEOTIDE SEQUENCE</scope>
    <source>
        <strain evidence="1">SE15195</strain>
    </source>
</reference>
<gene>
    <name evidence="1" type="ORF">Slin15195_G128650</name>
</gene>
<sequence length="130" mass="14558">MATPVTSSIEFLMPHCKYLFQSSTHHGFHKAQCTKEKQKTESPAAEELKKLTKAVIFSINNRSFVATKKLVAESYKGDIDELPKTDNYSETEEDFRAVAAQNPEYHINVVDVCPDVDEENGYATGEVIAD</sequence>
<dbReference type="EMBL" id="CP099429">
    <property type="protein sequence ID" value="USW59546.1"/>
    <property type="molecule type" value="Genomic_DNA"/>
</dbReference>
<evidence type="ECO:0000313" key="1">
    <source>
        <dbReference type="EMBL" id="USW59546.1"/>
    </source>
</evidence>
<dbReference type="Proteomes" id="UP001056384">
    <property type="component" value="Chromosome 12"/>
</dbReference>
<organism evidence="1 2">
    <name type="scientific">Septoria linicola</name>
    <dbReference type="NCBI Taxonomy" id="215465"/>
    <lineage>
        <taxon>Eukaryota</taxon>
        <taxon>Fungi</taxon>
        <taxon>Dikarya</taxon>
        <taxon>Ascomycota</taxon>
        <taxon>Pezizomycotina</taxon>
        <taxon>Dothideomycetes</taxon>
        <taxon>Dothideomycetidae</taxon>
        <taxon>Mycosphaerellales</taxon>
        <taxon>Mycosphaerellaceae</taxon>
        <taxon>Septoria</taxon>
    </lineage>
</organism>
<name>A0A9Q9BAV1_9PEZI</name>
<evidence type="ECO:0000313" key="2">
    <source>
        <dbReference type="Proteomes" id="UP001056384"/>
    </source>
</evidence>